<evidence type="ECO:0000313" key="4">
    <source>
        <dbReference type="Proteomes" id="UP000188481"/>
    </source>
</evidence>
<dbReference type="CDD" id="cd00093">
    <property type="entry name" value="HTH_XRE"/>
    <property type="match status" value="1"/>
</dbReference>
<dbReference type="GO" id="GO:0005829">
    <property type="term" value="C:cytosol"/>
    <property type="evidence" value="ECO:0007669"/>
    <property type="project" value="TreeGrafter"/>
</dbReference>
<evidence type="ECO:0000313" key="3">
    <source>
        <dbReference type="EMBL" id="OOF51437.1"/>
    </source>
</evidence>
<dbReference type="InterPro" id="IPR050807">
    <property type="entry name" value="TransReg_Diox_bact_type"/>
</dbReference>
<dbReference type="Pfam" id="PF01381">
    <property type="entry name" value="HTH_3"/>
    <property type="match status" value="1"/>
</dbReference>
<dbReference type="PROSITE" id="PS50943">
    <property type="entry name" value="HTH_CROC1"/>
    <property type="match status" value="1"/>
</dbReference>
<dbReference type="Proteomes" id="UP000188481">
    <property type="component" value="Unassembled WGS sequence"/>
</dbReference>
<dbReference type="GO" id="GO:0003700">
    <property type="term" value="F:DNA-binding transcription factor activity"/>
    <property type="evidence" value="ECO:0007669"/>
    <property type="project" value="TreeGrafter"/>
</dbReference>
<dbReference type="EMBL" id="MLHN01000005">
    <property type="protein sequence ID" value="OOF51437.1"/>
    <property type="molecule type" value="Genomic_DNA"/>
</dbReference>
<evidence type="ECO:0000256" key="1">
    <source>
        <dbReference type="ARBA" id="ARBA00023125"/>
    </source>
</evidence>
<keyword evidence="1" id="KW-0238">DNA-binding</keyword>
<proteinExistence type="predicted"/>
<evidence type="ECO:0000259" key="2">
    <source>
        <dbReference type="PROSITE" id="PS50943"/>
    </source>
</evidence>
<dbReference type="Gene3D" id="1.10.260.40">
    <property type="entry name" value="lambda repressor-like DNA-binding domains"/>
    <property type="match status" value="1"/>
</dbReference>
<organism evidence="3 4">
    <name type="scientific">Rodentibacter genomosp. 1</name>
    <dbReference type="NCBI Taxonomy" id="1908264"/>
    <lineage>
        <taxon>Bacteria</taxon>
        <taxon>Pseudomonadati</taxon>
        <taxon>Pseudomonadota</taxon>
        <taxon>Gammaproteobacteria</taxon>
        <taxon>Pasteurellales</taxon>
        <taxon>Pasteurellaceae</taxon>
        <taxon>Rodentibacter</taxon>
    </lineage>
</organism>
<comment type="caution">
    <text evidence="3">The sequence shown here is derived from an EMBL/GenBank/DDBJ whole genome shotgun (WGS) entry which is preliminary data.</text>
</comment>
<dbReference type="PANTHER" id="PTHR46797:SF1">
    <property type="entry name" value="METHYLPHOSPHONATE SYNTHASE"/>
    <property type="match status" value="1"/>
</dbReference>
<dbReference type="GO" id="GO:0003677">
    <property type="term" value="F:DNA binding"/>
    <property type="evidence" value="ECO:0007669"/>
    <property type="project" value="UniProtKB-KW"/>
</dbReference>
<dbReference type="AlphaFoldDB" id="A0A1V3J8S0"/>
<dbReference type="SMART" id="SM00530">
    <property type="entry name" value="HTH_XRE"/>
    <property type="match status" value="1"/>
</dbReference>
<feature type="domain" description="HTH cro/C1-type" evidence="2">
    <location>
        <begin position="4"/>
        <end position="58"/>
    </location>
</feature>
<name>A0A1V3J8S0_9PAST</name>
<dbReference type="InterPro" id="IPR010982">
    <property type="entry name" value="Lambda_DNA-bd_dom_sf"/>
</dbReference>
<dbReference type="SUPFAM" id="SSF47413">
    <property type="entry name" value="lambda repressor-like DNA-binding domains"/>
    <property type="match status" value="1"/>
</dbReference>
<keyword evidence="4" id="KW-1185">Reference proteome</keyword>
<dbReference type="RefSeq" id="WP_077541486.1">
    <property type="nucleotide sequence ID" value="NZ_MLHN01000005.1"/>
</dbReference>
<protein>
    <recommendedName>
        <fullName evidence="2">HTH cro/C1-type domain-containing protein</fullName>
    </recommendedName>
</protein>
<gene>
    <name evidence="3" type="ORF">BKK54_03230</name>
</gene>
<sequence>MNKIKDYRYKAKLSQNELAQAVGLTTGAIGLYERGLREPSLKTIKKLAQALKCKPTDLFPVLKG</sequence>
<reference evidence="3 4" key="1">
    <citation type="submission" date="2016-10" db="EMBL/GenBank/DDBJ databases">
        <title>Rodentibacter gen. nov. and new species.</title>
        <authorList>
            <person name="Christensen H."/>
        </authorList>
    </citation>
    <scope>NUCLEOTIDE SEQUENCE [LARGE SCALE GENOMIC DNA]</scope>
    <source>
        <strain evidence="4">ppn416</strain>
    </source>
</reference>
<accession>A0A1V3J8S0</accession>
<dbReference type="STRING" id="1908264.BKK54_03230"/>
<dbReference type="PANTHER" id="PTHR46797">
    <property type="entry name" value="HTH-TYPE TRANSCRIPTIONAL REGULATOR"/>
    <property type="match status" value="1"/>
</dbReference>
<dbReference type="InterPro" id="IPR001387">
    <property type="entry name" value="Cro/C1-type_HTH"/>
</dbReference>